<keyword evidence="3" id="KW-1185">Reference proteome</keyword>
<proteinExistence type="predicted"/>
<sequence>MVAARRKAISRYCSKYLRRRDHAGCTTCRTVLIYPLRYQAMCRLRHSVFASGVILKGREDDEVLVGGIRGVIYMPWPPGPFDQLCCLRDVSPSAERREDGTGGRYTALLGSEWCQNHCSNHSGFLTGADTQAEATLLTTAPGGHAFSQRLSFGYFSLARQRKVTAAPRRGDANRPTRSQVLREERGRTTREAPKKTPPPPKPPPGRAK</sequence>
<evidence type="ECO:0000256" key="1">
    <source>
        <dbReference type="SAM" id="MobiDB-lite"/>
    </source>
</evidence>
<evidence type="ECO:0000313" key="2">
    <source>
        <dbReference type="EMBL" id="VWB19282.1"/>
    </source>
</evidence>
<reference evidence="2 3" key="1">
    <citation type="submission" date="2019-09" db="EMBL/GenBank/DDBJ databases">
        <authorList>
            <person name="Depoorter E."/>
        </authorList>
    </citation>
    <scope>NUCLEOTIDE SEQUENCE [LARGE SCALE GENOMIC DNA]</scope>
    <source>
        <strain evidence="2">LMG 24065</strain>
    </source>
</reference>
<organism evidence="2 3">
    <name type="scientific">Burkholderia diffusa</name>
    <dbReference type="NCBI Taxonomy" id="488732"/>
    <lineage>
        <taxon>Bacteria</taxon>
        <taxon>Pseudomonadati</taxon>
        <taxon>Pseudomonadota</taxon>
        <taxon>Betaproteobacteria</taxon>
        <taxon>Burkholderiales</taxon>
        <taxon>Burkholderiaceae</taxon>
        <taxon>Burkholderia</taxon>
        <taxon>Burkholderia cepacia complex</taxon>
    </lineage>
</organism>
<accession>A0A6P2HQD2</accession>
<name>A0A6P2HQD2_9BURK</name>
<dbReference type="EMBL" id="CABVPN010000003">
    <property type="protein sequence ID" value="VWB19282.1"/>
    <property type="molecule type" value="Genomic_DNA"/>
</dbReference>
<evidence type="ECO:0000313" key="3">
    <source>
        <dbReference type="Proteomes" id="UP000494125"/>
    </source>
</evidence>
<feature type="compositionally biased region" description="Pro residues" evidence="1">
    <location>
        <begin position="195"/>
        <end position="208"/>
    </location>
</feature>
<dbReference type="Proteomes" id="UP000494125">
    <property type="component" value="Unassembled WGS sequence"/>
</dbReference>
<feature type="region of interest" description="Disordered" evidence="1">
    <location>
        <begin position="163"/>
        <end position="208"/>
    </location>
</feature>
<feature type="compositionally biased region" description="Basic and acidic residues" evidence="1">
    <location>
        <begin position="168"/>
        <end position="194"/>
    </location>
</feature>
<dbReference type="AlphaFoldDB" id="A0A6P2HQD2"/>
<gene>
    <name evidence="2" type="ORF">BDI24065_00733</name>
</gene>
<protein>
    <submittedName>
        <fullName evidence="2">Uncharacterized protein</fullName>
    </submittedName>
</protein>